<reference evidence="6" key="3">
    <citation type="submission" date="2019-03" db="EMBL/GenBank/DDBJ databases">
        <title>Complete genome of Methylacidiphilum kamchatkense Kam1.</title>
        <authorList>
            <person name="Kruse T."/>
            <person name="Murarilal Ratnadevi C."/>
            <person name="Erikstad H.-A."/>
            <person name="Birkeland N.-K."/>
        </authorList>
    </citation>
    <scope>NUCLEOTIDE SEQUENCE [LARGE SCALE GENOMIC DNA]</scope>
    <source>
        <strain evidence="6">kam1</strain>
    </source>
</reference>
<evidence type="ECO:0000313" key="3">
    <source>
        <dbReference type="EMBL" id="KIE59252.1"/>
    </source>
</evidence>
<evidence type="ECO:0000313" key="5">
    <source>
        <dbReference type="Proteomes" id="UP000031594"/>
    </source>
</evidence>
<dbReference type="AlphaFoldDB" id="A0A0C1RMI7"/>
<evidence type="ECO:0000256" key="1">
    <source>
        <dbReference type="SAM" id="Coils"/>
    </source>
</evidence>
<evidence type="ECO:0000313" key="4">
    <source>
        <dbReference type="EMBL" id="QDQ42788.1"/>
    </source>
</evidence>
<feature type="coiled-coil region" evidence="1">
    <location>
        <begin position="54"/>
        <end position="88"/>
    </location>
</feature>
<keyword evidence="1" id="KW-0175">Coiled coil</keyword>
<dbReference type="Proteomes" id="UP000315925">
    <property type="component" value="Chromosome"/>
</dbReference>
<dbReference type="EMBL" id="JQNX01000001">
    <property type="protein sequence ID" value="KIE59252.1"/>
    <property type="molecule type" value="Genomic_DNA"/>
</dbReference>
<keyword evidence="5" id="KW-1185">Reference proteome</keyword>
<gene>
    <name evidence="3" type="ORF">A946_00545</name>
    <name evidence="4" type="ORF">kam1_1572</name>
</gene>
<reference evidence="3 5" key="1">
    <citation type="submission" date="2014-08" db="EMBL/GenBank/DDBJ databases">
        <title>Methylacidiphilum kamchatkense strain Kam1 draft genome sequence.</title>
        <authorList>
            <person name="Birkeland N.-K."/>
            <person name="Erikstad H.A."/>
        </authorList>
    </citation>
    <scope>NUCLEOTIDE SEQUENCE [LARGE SCALE GENOMIC DNA]</scope>
    <source>
        <strain evidence="3 5">Kam1</strain>
    </source>
</reference>
<accession>A0A0C1RMI7</accession>
<name>A0A0C1RMI7_9BACT</name>
<dbReference type="EMBL" id="CP037899">
    <property type="protein sequence ID" value="QDQ42788.1"/>
    <property type="molecule type" value="Genomic_DNA"/>
</dbReference>
<feature type="region of interest" description="Disordered" evidence="2">
    <location>
        <begin position="383"/>
        <end position="407"/>
    </location>
</feature>
<organism evidence="4 6">
    <name type="scientific">Methylacidiphilum kamchatkense Kam1</name>
    <dbReference type="NCBI Taxonomy" id="1202785"/>
    <lineage>
        <taxon>Bacteria</taxon>
        <taxon>Pseudomonadati</taxon>
        <taxon>Verrucomicrobiota</taxon>
        <taxon>Methylacidiphilae</taxon>
        <taxon>Methylacidiphilales</taxon>
        <taxon>Methylacidiphilaceae</taxon>
        <taxon>Methylacidiphilum (ex Ratnadevi et al. 2023)</taxon>
    </lineage>
</organism>
<protein>
    <submittedName>
        <fullName evidence="4">Uncharacterized protein</fullName>
    </submittedName>
</protein>
<proteinExistence type="predicted"/>
<evidence type="ECO:0000313" key="6">
    <source>
        <dbReference type="Proteomes" id="UP000315925"/>
    </source>
</evidence>
<feature type="compositionally biased region" description="Basic and acidic residues" evidence="2">
    <location>
        <begin position="395"/>
        <end position="407"/>
    </location>
</feature>
<dbReference type="Proteomes" id="UP000031594">
    <property type="component" value="Unassembled WGS sequence"/>
</dbReference>
<sequence length="407" mass="47164">MKRALAVLVGEIHTTNHYKSLINALPQLDQQGFVVTLELARDFNPLIQHFMRKASQIYEKANEHKIDAQEAEKRVDQLEAKMIYQMQKRYPAVLALPFDVNVKKCSIKKEKGQWIMVDKSTGEKFPTPLVSHYTDVIKEVVKHNVQNHGNLQVYAVDISTKEMKEQVKSKNLYLQIGLPKTCQQPIEEYLKKARKSAFLGKSPKESLRKKLFETLQKEGIIPYNYQDLFDELDKVANLQRKEKFEVQCDLENIEIGKYVPAPTPAFLDYRDRRMAGNLEYKEDHRYGPCNIKRVAETRHFYYPGSRVIHWGGAFHLGEYKWKNNLGERQTNLSKEVKQAGFPYIVTADGYTNELRNYPTNYVFESQRGLQKAITHGIKIQTTSPGHFPLPLSEHVQQKGKDPRAPKK</sequence>
<dbReference type="STRING" id="1202785.A946_00545"/>
<evidence type="ECO:0000256" key="2">
    <source>
        <dbReference type="SAM" id="MobiDB-lite"/>
    </source>
</evidence>
<reference evidence="4" key="2">
    <citation type="journal article" date="2019" name="BMC Genomics">
        <title>Complete genome sequence analysis of the thermoacidophilic verrucomicrobial methanotroph 'Candidatus Methylacidiphilum kamchatkense' strain Kam1 and comparison with its closest relatives.</title>
        <authorList>
            <person name="Kruse T."/>
            <person name="Ratnadevi C.M."/>
            <person name="Erikstad H.A."/>
            <person name="Birkeland N.K."/>
        </authorList>
    </citation>
    <scope>NUCLEOTIDE SEQUENCE</scope>
    <source>
        <strain evidence="4">Kam1</strain>
    </source>
</reference>
<dbReference type="RefSeq" id="WP_039720542.1">
    <property type="nucleotide sequence ID" value="NZ_CP037899.1"/>
</dbReference>
<dbReference type="OrthoDB" id="189982at2"/>
<dbReference type="KEGG" id="mkc:kam1_1572"/>